<evidence type="ECO:0000256" key="31">
    <source>
        <dbReference type="ARBA" id="ARBA00047509"/>
    </source>
</evidence>
<comment type="caution">
    <text evidence="40">The sequence shown here is derived from an EMBL/GenBank/DDBJ whole genome shotgun (WGS) entry which is preliminary data.</text>
</comment>
<dbReference type="InterPro" id="IPR038578">
    <property type="entry name" value="GT29-like_sf"/>
</dbReference>
<keyword evidence="10" id="KW-0735">Signal-anchor</keyword>
<keyword evidence="16" id="KW-0325">Glycoprotein</keyword>
<accession>A0A9Q1DD40</accession>
<comment type="pathway">
    <text evidence="3">Protein modification; protein glycosylation.</text>
</comment>
<dbReference type="EC" id="2.4.3.2" evidence="18"/>
<keyword evidence="15" id="KW-1015">Disulfide bond</keyword>
<keyword evidence="7" id="KW-0328">Glycosyltransferase</keyword>
<evidence type="ECO:0000256" key="3">
    <source>
        <dbReference type="ARBA" id="ARBA00004922"/>
    </source>
</evidence>
<dbReference type="AlphaFoldDB" id="A0A9Q1DD40"/>
<evidence type="ECO:0000256" key="4">
    <source>
        <dbReference type="ARBA" id="ARBA00004934"/>
    </source>
</evidence>
<dbReference type="InterPro" id="IPR012163">
    <property type="entry name" value="Sialyl_trans"/>
</dbReference>
<evidence type="ECO:0000256" key="16">
    <source>
        <dbReference type="ARBA" id="ARBA00023180"/>
    </source>
</evidence>
<evidence type="ECO:0000256" key="32">
    <source>
        <dbReference type="ARBA" id="ARBA00052027"/>
    </source>
</evidence>
<dbReference type="CDD" id="cd23966">
    <property type="entry name" value="GT29_ST3GAL1_2"/>
    <property type="match status" value="1"/>
</dbReference>
<dbReference type="Gene3D" id="3.90.1480.20">
    <property type="entry name" value="Glycosyl transferase family 29"/>
    <property type="match status" value="1"/>
</dbReference>
<evidence type="ECO:0000256" key="18">
    <source>
        <dbReference type="ARBA" id="ARBA00039106"/>
    </source>
</evidence>
<keyword evidence="8" id="KW-0808">Transferase</keyword>
<dbReference type="GO" id="GO:0006629">
    <property type="term" value="P:lipid metabolic process"/>
    <property type="evidence" value="ECO:0007669"/>
    <property type="project" value="UniProtKB-KW"/>
</dbReference>
<dbReference type="PANTHER" id="PTHR46032">
    <property type="entry name" value="ALPHA-2,3-SIALYLTRANSFERASE ST3GAL I ISOFORM X1"/>
    <property type="match status" value="1"/>
</dbReference>
<evidence type="ECO:0000256" key="37">
    <source>
        <dbReference type="ARBA" id="ARBA00082805"/>
    </source>
</evidence>
<evidence type="ECO:0000256" key="35">
    <source>
        <dbReference type="ARBA" id="ARBA00081228"/>
    </source>
</evidence>
<feature type="transmembrane region" description="Helical" evidence="39">
    <location>
        <begin position="12"/>
        <end position="30"/>
    </location>
</feature>
<evidence type="ECO:0000256" key="5">
    <source>
        <dbReference type="ARBA" id="ARBA00006003"/>
    </source>
</evidence>
<comment type="catalytic activity">
    <reaction evidence="31">
        <text>ganglioside GM1 (d18:1(4E)/18:0) + CMP-N-acetyl-beta-neuraminate = ganglioside GD1a (18:1(4E)/18:0) + CMP + H(+)</text>
        <dbReference type="Rhea" id="RHEA:48248"/>
        <dbReference type="ChEBI" id="CHEBI:15378"/>
        <dbReference type="ChEBI" id="CHEBI:57812"/>
        <dbReference type="ChEBI" id="CHEBI:60377"/>
        <dbReference type="ChEBI" id="CHEBI:73110"/>
        <dbReference type="ChEBI" id="CHEBI:90153"/>
    </reaction>
    <physiologicalReaction direction="left-to-right" evidence="31">
        <dbReference type="Rhea" id="RHEA:48249"/>
    </physiologicalReaction>
</comment>
<evidence type="ECO:0000256" key="23">
    <source>
        <dbReference type="ARBA" id="ARBA00042022"/>
    </source>
</evidence>
<keyword evidence="9 39" id="KW-0812">Transmembrane</keyword>
<dbReference type="FunFam" id="3.90.1480.20:FF:000002">
    <property type="entry name" value="CMP-N-acetylneuraminate-beta-galactosamide- alpha-2,3-sialyltransferase 2"/>
    <property type="match status" value="1"/>
</dbReference>
<gene>
    <name evidence="40" type="ORF">COCON_G00127250</name>
</gene>
<proteinExistence type="inferred from homology"/>
<keyword evidence="13" id="KW-0443">Lipid metabolism</keyword>
<dbReference type="PANTHER" id="PTHR46032:SF6">
    <property type="entry name" value="CMP-N-ACETYLNEURAMINATE-BETA-GALACTOSAMIDE-ALPHA-2,3-SIALYLTRANSFERASE 1"/>
    <property type="match status" value="1"/>
</dbReference>
<organism evidence="40 41">
    <name type="scientific">Conger conger</name>
    <name type="common">Conger eel</name>
    <name type="synonym">Muraena conger</name>
    <dbReference type="NCBI Taxonomy" id="82655"/>
    <lineage>
        <taxon>Eukaryota</taxon>
        <taxon>Metazoa</taxon>
        <taxon>Chordata</taxon>
        <taxon>Craniata</taxon>
        <taxon>Vertebrata</taxon>
        <taxon>Euteleostomi</taxon>
        <taxon>Actinopterygii</taxon>
        <taxon>Neopterygii</taxon>
        <taxon>Teleostei</taxon>
        <taxon>Anguilliformes</taxon>
        <taxon>Congridae</taxon>
        <taxon>Conger</taxon>
    </lineage>
</organism>
<evidence type="ECO:0000256" key="36">
    <source>
        <dbReference type="ARBA" id="ARBA00081332"/>
    </source>
</evidence>
<evidence type="ECO:0000256" key="34">
    <source>
        <dbReference type="ARBA" id="ARBA00072809"/>
    </source>
</evidence>
<reference evidence="40" key="1">
    <citation type="journal article" date="2023" name="Science">
        <title>Genome structures resolve the early diversification of teleost fishes.</title>
        <authorList>
            <person name="Parey E."/>
            <person name="Louis A."/>
            <person name="Montfort J."/>
            <person name="Bouchez O."/>
            <person name="Roques C."/>
            <person name="Iampietro C."/>
            <person name="Lluch J."/>
            <person name="Castinel A."/>
            <person name="Donnadieu C."/>
            <person name="Desvignes T."/>
            <person name="Floi Bucao C."/>
            <person name="Jouanno E."/>
            <person name="Wen M."/>
            <person name="Mejri S."/>
            <person name="Dirks R."/>
            <person name="Jansen H."/>
            <person name="Henkel C."/>
            <person name="Chen W.J."/>
            <person name="Zahm M."/>
            <person name="Cabau C."/>
            <person name="Klopp C."/>
            <person name="Thompson A.W."/>
            <person name="Robinson-Rechavi M."/>
            <person name="Braasch I."/>
            <person name="Lecointre G."/>
            <person name="Bobe J."/>
            <person name="Postlethwait J.H."/>
            <person name="Berthelot C."/>
            <person name="Roest Crollius H."/>
            <person name="Guiguen Y."/>
        </authorList>
    </citation>
    <scope>NUCLEOTIDE SEQUENCE</scope>
    <source>
        <strain evidence="40">Concon-B</strain>
    </source>
</reference>
<comment type="catalytic activity">
    <reaction evidence="17">
        <text>a beta-D-galactosyl-(1-&gt;3)-N-acetyl-alpha-D-galactosaminyl derivative + CMP-N-acetyl-beta-neuraminate = an N-acetyl-alpha-neuraminyl-(2-&gt;3)-beta-D-galactosyl-(1-&gt;3)-N-acetyl-alpha-D-galactosaminyl derivative + CMP + H(+)</text>
        <dbReference type="Rhea" id="RHEA:21616"/>
        <dbReference type="ChEBI" id="CHEBI:15378"/>
        <dbReference type="ChEBI" id="CHEBI:57812"/>
        <dbReference type="ChEBI" id="CHEBI:60377"/>
        <dbReference type="ChEBI" id="CHEBI:133470"/>
        <dbReference type="ChEBI" id="CHEBI:139596"/>
        <dbReference type="EC" id="2.4.3.4"/>
    </reaction>
    <physiologicalReaction direction="left-to-right" evidence="17">
        <dbReference type="Rhea" id="RHEA:21617"/>
    </physiologicalReaction>
</comment>
<evidence type="ECO:0000256" key="29">
    <source>
        <dbReference type="ARBA" id="ARBA00043773"/>
    </source>
</evidence>
<dbReference type="GO" id="GO:0005576">
    <property type="term" value="C:extracellular region"/>
    <property type="evidence" value="ECO:0007669"/>
    <property type="project" value="UniProtKB-SubCell"/>
</dbReference>
<evidence type="ECO:0000256" key="9">
    <source>
        <dbReference type="ARBA" id="ARBA00022692"/>
    </source>
</evidence>
<dbReference type="GO" id="GO:0032580">
    <property type="term" value="C:Golgi cisterna membrane"/>
    <property type="evidence" value="ECO:0007669"/>
    <property type="project" value="UniProtKB-SubCell"/>
</dbReference>
<evidence type="ECO:0000256" key="12">
    <source>
        <dbReference type="ARBA" id="ARBA00023034"/>
    </source>
</evidence>
<evidence type="ECO:0000256" key="33">
    <source>
        <dbReference type="ARBA" id="ARBA00062545"/>
    </source>
</evidence>
<evidence type="ECO:0000256" key="19">
    <source>
        <dbReference type="ARBA" id="ARBA00039107"/>
    </source>
</evidence>
<dbReference type="GO" id="GO:0047288">
    <property type="term" value="F:beta-D-galactosyl-(1-&gt;3)-N-acetyl-beta-D-galactosaminide alpha-2,3- sialyltransferase"/>
    <property type="evidence" value="ECO:0007669"/>
    <property type="project" value="UniProtKB-EC"/>
</dbReference>
<evidence type="ECO:0000256" key="13">
    <source>
        <dbReference type="ARBA" id="ARBA00023098"/>
    </source>
</evidence>
<feature type="disulfide bond" evidence="38">
    <location>
        <begin position="135"/>
        <end position="274"/>
    </location>
</feature>
<evidence type="ECO:0000256" key="10">
    <source>
        <dbReference type="ARBA" id="ARBA00022968"/>
    </source>
</evidence>
<evidence type="ECO:0000256" key="25">
    <source>
        <dbReference type="ARBA" id="ARBA00042682"/>
    </source>
</evidence>
<dbReference type="InterPro" id="IPR001675">
    <property type="entry name" value="Glyco_trans_29"/>
</dbReference>
<evidence type="ECO:0000256" key="26">
    <source>
        <dbReference type="ARBA" id="ARBA00042990"/>
    </source>
</evidence>
<comment type="catalytic activity">
    <reaction evidence="29">
        <text>a ganglioside GM1 (d18:1(4E)) + CMP-N-acetyl-beta-neuraminate = a ganglioside GD1a (d18:1(4E)) + CMP + H(+)</text>
        <dbReference type="Rhea" id="RHEA:18021"/>
        <dbReference type="ChEBI" id="CHEBI:15378"/>
        <dbReference type="ChEBI" id="CHEBI:57812"/>
        <dbReference type="ChEBI" id="CHEBI:60377"/>
        <dbReference type="ChEBI" id="CHEBI:77709"/>
        <dbReference type="ChEBI" id="CHEBI:78445"/>
        <dbReference type="EC" id="2.4.3.2"/>
    </reaction>
    <physiologicalReaction direction="left-to-right" evidence="29">
        <dbReference type="Rhea" id="RHEA:18022"/>
    </physiologicalReaction>
</comment>
<evidence type="ECO:0000256" key="20">
    <source>
        <dbReference type="ARBA" id="ARBA00040101"/>
    </source>
</evidence>
<comment type="subunit">
    <text evidence="33">Homodimer; disulfide-linked. Homodimer formation occurs in the endoplasmic reticulum.</text>
</comment>
<dbReference type="EC" id="2.4.3.4" evidence="19"/>
<evidence type="ECO:0000256" key="8">
    <source>
        <dbReference type="ARBA" id="ARBA00022679"/>
    </source>
</evidence>
<protein>
    <recommendedName>
        <fullName evidence="20">CMP-N-acetylneuraminate-beta-galactosamide-alpha-2,3-sialyltransferase 1</fullName>
        <ecNumber evidence="18">2.4.3.2</ecNumber>
        <ecNumber evidence="19">2.4.3.4</ecNumber>
    </recommendedName>
    <alternativeName>
        <fullName evidence="34">CMP-N-acetylneuraminate-beta-galactosamide-alpha-2,3-sialyltransferase 2</fullName>
    </alternativeName>
    <alternativeName>
        <fullName evidence="27">Gal-NAc6S</fullName>
    </alternativeName>
    <alternativeName>
        <fullName evidence="24">Gal-beta-1,3-GalNAc-alpha-2,3-sialyltransferase</fullName>
    </alternativeName>
    <alternativeName>
        <fullName evidence="26">Monosialoganglioside sialyltransferase</fullName>
    </alternativeName>
    <alternativeName>
        <fullName evidence="22">ST3Gal I</fullName>
    </alternativeName>
    <alternativeName>
        <fullName evidence="35">ST3Gal II</fullName>
    </alternativeName>
    <alternativeName>
        <fullName evidence="23">ST3GalA.1</fullName>
    </alternativeName>
    <alternativeName>
        <fullName evidence="36">ST3GalA.2</fullName>
    </alternativeName>
    <alternativeName>
        <fullName evidence="21">ST3O</fullName>
    </alternativeName>
    <alternativeName>
        <fullName evidence="25">Sialyltransferase 4A</fullName>
    </alternativeName>
    <alternativeName>
        <fullName evidence="37">Sialyltransferase 4B</fullName>
    </alternativeName>
</protein>
<evidence type="ECO:0000256" key="24">
    <source>
        <dbReference type="ARBA" id="ARBA00042448"/>
    </source>
</evidence>
<dbReference type="Pfam" id="PF00777">
    <property type="entry name" value="Glyco_transf_29"/>
    <property type="match status" value="1"/>
</dbReference>
<evidence type="ECO:0000256" key="21">
    <source>
        <dbReference type="ARBA" id="ARBA00041507"/>
    </source>
</evidence>
<evidence type="ECO:0000256" key="30">
    <source>
        <dbReference type="ARBA" id="ARBA00043816"/>
    </source>
</evidence>
<evidence type="ECO:0000256" key="11">
    <source>
        <dbReference type="ARBA" id="ARBA00022989"/>
    </source>
</evidence>
<evidence type="ECO:0000256" key="7">
    <source>
        <dbReference type="ARBA" id="ARBA00022676"/>
    </source>
</evidence>
<dbReference type="InterPro" id="IPR051757">
    <property type="entry name" value="Beta-gal_alpha2-3_sialyltrans"/>
</dbReference>
<keyword evidence="6" id="KW-0964">Secreted</keyword>
<dbReference type="EMBL" id="JAFJMO010000009">
    <property type="protein sequence ID" value="KAJ8267553.1"/>
    <property type="molecule type" value="Genomic_DNA"/>
</dbReference>
<dbReference type="Proteomes" id="UP001152803">
    <property type="component" value="Unassembled WGS sequence"/>
</dbReference>
<evidence type="ECO:0000256" key="27">
    <source>
        <dbReference type="ARBA" id="ARBA00042991"/>
    </source>
</evidence>
<dbReference type="OrthoDB" id="10264956at2759"/>
<dbReference type="GO" id="GO:0097503">
    <property type="term" value="P:sialylation"/>
    <property type="evidence" value="ECO:0007669"/>
    <property type="project" value="TreeGrafter"/>
</dbReference>
<evidence type="ECO:0000256" key="15">
    <source>
        <dbReference type="ARBA" id="ARBA00023157"/>
    </source>
</evidence>
<comment type="catalytic activity">
    <reaction evidence="32">
        <text>a globoside GalGb4Cer + CMP-N-acetyl-beta-neuraminate = a globoside MSGG + CMP + H(+)</text>
        <dbReference type="Rhea" id="RHEA:65372"/>
        <dbReference type="ChEBI" id="CHEBI:15378"/>
        <dbReference type="ChEBI" id="CHEBI:57812"/>
        <dbReference type="ChEBI" id="CHEBI:60377"/>
        <dbReference type="ChEBI" id="CHEBI:140623"/>
        <dbReference type="ChEBI" id="CHEBI:140691"/>
    </reaction>
    <physiologicalReaction direction="left-to-right" evidence="32">
        <dbReference type="Rhea" id="RHEA:65373"/>
    </physiologicalReaction>
</comment>
<evidence type="ECO:0000256" key="14">
    <source>
        <dbReference type="ARBA" id="ARBA00023136"/>
    </source>
</evidence>
<name>A0A9Q1DD40_CONCO</name>
<evidence type="ECO:0000256" key="6">
    <source>
        <dbReference type="ARBA" id="ARBA00022525"/>
    </source>
</evidence>
<evidence type="ECO:0000256" key="38">
    <source>
        <dbReference type="PIRSR" id="PIRSR005557-2"/>
    </source>
</evidence>
<keyword evidence="12" id="KW-0333">Golgi apparatus</keyword>
<evidence type="ECO:0000256" key="22">
    <source>
        <dbReference type="ARBA" id="ARBA00041997"/>
    </source>
</evidence>
<comment type="catalytic activity">
    <reaction evidence="28">
        <text>a ganglioside GA1 (d18:1(4E)) + CMP-N-acetyl-beta-neuraminate = a ganglioside GM1b (d18:1(4E)) + CMP + H(+)</text>
        <dbReference type="Rhea" id="RHEA:47560"/>
        <dbReference type="ChEBI" id="CHEBI:15378"/>
        <dbReference type="ChEBI" id="CHEBI:27938"/>
        <dbReference type="ChEBI" id="CHEBI:57812"/>
        <dbReference type="ChEBI" id="CHEBI:60377"/>
        <dbReference type="ChEBI" id="CHEBI:78568"/>
    </reaction>
    <physiologicalReaction direction="left-to-right" evidence="28">
        <dbReference type="Rhea" id="RHEA:47561"/>
    </physiologicalReaction>
</comment>
<evidence type="ECO:0000256" key="28">
    <source>
        <dbReference type="ARBA" id="ARBA00043673"/>
    </source>
</evidence>
<keyword evidence="41" id="KW-1185">Reference proteome</keyword>
<keyword evidence="14 39" id="KW-0472">Membrane</keyword>
<comment type="pathway">
    <text evidence="4">Glycolipid biosynthesis.</text>
</comment>
<comment type="catalytic activity">
    <reaction evidence="30">
        <text>a ganglioside GA1 + CMP-N-acetyl-beta-neuraminate = a ganglioside GM1b + CMP + H(+)</text>
        <dbReference type="Rhea" id="RHEA:48244"/>
        <dbReference type="ChEBI" id="CHEBI:15378"/>
        <dbReference type="ChEBI" id="CHEBI:57812"/>
        <dbReference type="ChEBI" id="CHEBI:60377"/>
        <dbReference type="ChEBI" id="CHEBI:88069"/>
        <dbReference type="ChEBI" id="CHEBI:90151"/>
    </reaction>
    <physiologicalReaction direction="left-to-right" evidence="30">
        <dbReference type="Rhea" id="RHEA:48245"/>
    </physiologicalReaction>
</comment>
<evidence type="ECO:0000256" key="2">
    <source>
        <dbReference type="ARBA" id="ARBA00004613"/>
    </source>
</evidence>
<sequence>MMILKQPKSRLFTVLFCLTTITILLFSYNYSITSSYFFKLWQVGTPVSKSLCACSQCISVEDEDPWFMELFNKSIPPLMSPNNTMLSEKTYKWWQGLQTRRKTPANYKEVVQRLFQVIPGEKHYMDSGPNRCRTCAVVGNSANLKGSHYGALIDSNDFVIRMNKAPTLGYEKDVGRRTTHHVMYPESATDLQNDTHLLLIPFKILDLEWIISALTTGTIKRTRMPVMAKIKANKNKVLIYSPTFFKYVYDFWLKGHGLYPSTGFLTLMFAIHICDEVNVFGFGADKGGNWQHYWENNLLHGFHHTGQHDGNHEYIVTMLLACKNKIKMFKGR</sequence>
<evidence type="ECO:0000313" key="41">
    <source>
        <dbReference type="Proteomes" id="UP001152803"/>
    </source>
</evidence>
<keyword evidence="11 39" id="KW-1133">Transmembrane helix</keyword>
<comment type="subcellular location">
    <subcellularLocation>
        <location evidence="1">Golgi apparatus</location>
        <location evidence="1">Golgi stack membrane</location>
        <topology evidence="1">Single-pass type II membrane protein</topology>
    </subcellularLocation>
    <subcellularLocation>
        <location evidence="2">Secreted</location>
    </subcellularLocation>
</comment>
<evidence type="ECO:0000256" key="39">
    <source>
        <dbReference type="SAM" id="Phobius"/>
    </source>
</evidence>
<evidence type="ECO:0000313" key="40">
    <source>
        <dbReference type="EMBL" id="KAJ8267553.1"/>
    </source>
</evidence>
<evidence type="ECO:0000256" key="17">
    <source>
        <dbReference type="ARBA" id="ARBA00036292"/>
    </source>
</evidence>
<dbReference type="GO" id="GO:0003836">
    <property type="term" value="F:beta-galactoside (CMP) alpha-2,3-sialyltransferase activity"/>
    <property type="evidence" value="ECO:0007669"/>
    <property type="project" value="UniProtKB-EC"/>
</dbReference>
<comment type="similarity">
    <text evidence="5">Belongs to the glycosyltransferase 29 family.</text>
</comment>
<dbReference type="PIRSF" id="PIRSF005557">
    <property type="entry name" value="Sialyl_trans"/>
    <property type="match status" value="1"/>
</dbReference>
<evidence type="ECO:0000256" key="1">
    <source>
        <dbReference type="ARBA" id="ARBA00004447"/>
    </source>
</evidence>